<organism evidence="1 2">
    <name type="scientific">Cryobacterium algoricola</name>
    <dbReference type="NCBI Taxonomy" id="1259183"/>
    <lineage>
        <taxon>Bacteria</taxon>
        <taxon>Bacillati</taxon>
        <taxon>Actinomycetota</taxon>
        <taxon>Actinomycetes</taxon>
        <taxon>Micrococcales</taxon>
        <taxon>Microbacteriaceae</taxon>
        <taxon>Cryobacterium</taxon>
    </lineage>
</organism>
<dbReference type="InterPro" id="IPR029058">
    <property type="entry name" value="AB_hydrolase_fold"/>
</dbReference>
<gene>
    <name evidence="1" type="ORF">E3O44_18720</name>
</gene>
<evidence type="ECO:0000313" key="1">
    <source>
        <dbReference type="EMBL" id="TFB83206.1"/>
    </source>
</evidence>
<keyword evidence="2" id="KW-1185">Reference proteome</keyword>
<dbReference type="Proteomes" id="UP000297608">
    <property type="component" value="Unassembled WGS sequence"/>
</dbReference>
<comment type="caution">
    <text evidence="1">The sequence shown here is derived from an EMBL/GenBank/DDBJ whole genome shotgun (WGS) entry which is preliminary data.</text>
</comment>
<name>A0ABY2I785_9MICO</name>
<dbReference type="RefSeq" id="WP_134536661.1">
    <property type="nucleotide sequence ID" value="NZ_SOFG01000026.1"/>
</dbReference>
<dbReference type="SUPFAM" id="SSF53474">
    <property type="entry name" value="alpha/beta-Hydrolases"/>
    <property type="match status" value="1"/>
</dbReference>
<evidence type="ECO:0000313" key="2">
    <source>
        <dbReference type="Proteomes" id="UP000297608"/>
    </source>
</evidence>
<dbReference type="EMBL" id="SOFG01000026">
    <property type="protein sequence ID" value="TFB83206.1"/>
    <property type="molecule type" value="Genomic_DNA"/>
</dbReference>
<protein>
    <submittedName>
        <fullName evidence="1">Uncharacterized protein</fullName>
    </submittedName>
</protein>
<sequence>MGDYTVDGGTNTSPLVATFEDMRTLSGELGRVQDYLAAESIRTAAMATSGDLLASAILSPITAADAETKILQAAALYLSQAARVTVLHLFVDGAIVTYETAESALAVAADGLYFVGGFVVGVVVVAGATVAAGAAALYAAGVEVGAQISEVADSTGAAIEAIGDQVQKNPWLLATLLVPGGSSTLIATGAAAFASTYSPADAATAANQRLATEFANLLASAPDKTALQAWAREHTDLVQALVKFAPGLLAGATFGFGPLVNGGLSGLTGAPWPPLNFDQMVEGIITGGGRFGIFDDATGQPTVAPKTFLDAQGNKIGQVVPTDLNSLFTGAGQIDTNGDPDHDKTGDFSDIRLVERVGLDGVHHWIVQIPSTQNWGLAPGTAANDLPSDLAAEAQHQTALMAAVKDAMVQAGVGSDDPVMLAGFSLGGITAGLMGADPWVNQHYNITNIVTAGASIGNFDIPSDVNVLSFEHTGDLVPATDGSNNAATTNQVTVHADPPVMGDSEPHNAAKYAVTAGGFQNSGDPNADNFTASAQDFFSGGAVGVHDYAATR</sequence>
<reference evidence="1 2" key="1">
    <citation type="submission" date="2019-03" db="EMBL/GenBank/DDBJ databases">
        <title>Genomics of glacier-inhabiting Cryobacterium strains.</title>
        <authorList>
            <person name="Liu Q."/>
            <person name="Xin Y.-H."/>
        </authorList>
    </citation>
    <scope>NUCLEOTIDE SEQUENCE [LARGE SCALE GENOMIC DNA]</scope>
    <source>
        <strain evidence="1 2">MDB2-B</strain>
    </source>
</reference>
<proteinExistence type="predicted"/>
<accession>A0ABY2I785</accession>